<dbReference type="PANTHER" id="PTHR42901:SF1">
    <property type="entry name" value="ALCOHOL DEHYDROGENASE"/>
    <property type="match status" value="1"/>
</dbReference>
<reference evidence="5 6" key="1">
    <citation type="submission" date="2018-06" db="EMBL/GenBank/DDBJ databases">
        <title>Whole genome sequencing of Candida tropicalis (genome annotated by CSBL at Korea University).</title>
        <authorList>
            <person name="Ahn J."/>
        </authorList>
    </citation>
    <scope>NUCLEOTIDE SEQUENCE [LARGE SCALE GENOMIC DNA]</scope>
    <source>
        <strain evidence="5 6">ATCC 20962</strain>
    </source>
</reference>
<dbReference type="GO" id="GO:0016616">
    <property type="term" value="F:oxidoreductase activity, acting on the CH-OH group of donors, NAD or NADP as acceptor"/>
    <property type="evidence" value="ECO:0007669"/>
    <property type="project" value="UniProtKB-ARBA"/>
</dbReference>
<evidence type="ECO:0000256" key="1">
    <source>
        <dbReference type="ARBA" id="ARBA00006484"/>
    </source>
</evidence>
<dbReference type="FunFam" id="3.40.50.720:FF:000047">
    <property type="entry name" value="NADP-dependent L-serine/L-allo-threonine dehydrogenase"/>
    <property type="match status" value="1"/>
</dbReference>
<keyword evidence="2" id="KW-0521">NADP</keyword>
<dbReference type="Proteomes" id="UP000253472">
    <property type="component" value="Unassembled WGS sequence"/>
</dbReference>
<dbReference type="EMBL" id="QLNQ01000027">
    <property type="protein sequence ID" value="RCK59525.1"/>
    <property type="molecule type" value="Genomic_DNA"/>
</dbReference>
<dbReference type="InterPro" id="IPR036291">
    <property type="entry name" value="NAD(P)-bd_dom_sf"/>
</dbReference>
<dbReference type="PROSITE" id="PS00061">
    <property type="entry name" value="ADH_SHORT"/>
    <property type="match status" value="1"/>
</dbReference>
<sequence length="269" mass="29163">MSFGRAAAERLANRSILITGASSGIGEACAKIFAEASNGQVKLVLGARRQERLVKLSDSLLKQYPNIRIHHDFLDVTIKDSIAKFVAGIPQDFEPDVLINNSGKALGKEVVGELKDEDITEMFDTNVIGVVRMTQEVLPLLKKKPYADVVFIGSIAGRVPYRNGGGYCASKAAVRSFTDTLRKESINTGLRVIEVDPGAVLTEFSVVRYKGDTAAADAVYEGTEPLTPDDVAEVVLFACSRKPNTVIADTLIFPTHQASPDHVYRKPKA</sequence>
<dbReference type="PRINTS" id="PR00080">
    <property type="entry name" value="SDRFAMILY"/>
</dbReference>
<keyword evidence="3" id="KW-0560">Oxidoreductase</keyword>
<comment type="similarity">
    <text evidence="1 4">Belongs to the short-chain dehydrogenases/reductases (SDR) family.</text>
</comment>
<accession>A0A367Y0W5</accession>
<dbReference type="STRING" id="5486.A0A367Y0W5"/>
<keyword evidence="6" id="KW-1185">Reference proteome</keyword>
<dbReference type="Pfam" id="PF00106">
    <property type="entry name" value="adh_short"/>
    <property type="match status" value="1"/>
</dbReference>
<dbReference type="AlphaFoldDB" id="A0A367Y0W5"/>
<organism evidence="5 6">
    <name type="scientific">Candida viswanathii</name>
    <dbReference type="NCBI Taxonomy" id="5486"/>
    <lineage>
        <taxon>Eukaryota</taxon>
        <taxon>Fungi</taxon>
        <taxon>Dikarya</taxon>
        <taxon>Ascomycota</taxon>
        <taxon>Saccharomycotina</taxon>
        <taxon>Pichiomycetes</taxon>
        <taxon>Debaryomycetaceae</taxon>
        <taxon>Candida/Lodderomyces clade</taxon>
        <taxon>Candida</taxon>
    </lineage>
</organism>
<gene>
    <name evidence="5" type="primary">YMR226C</name>
    <name evidence="5" type="ORF">Cantr_07229</name>
</gene>
<dbReference type="InterPro" id="IPR002347">
    <property type="entry name" value="SDR_fam"/>
</dbReference>
<dbReference type="PANTHER" id="PTHR42901">
    <property type="entry name" value="ALCOHOL DEHYDROGENASE"/>
    <property type="match status" value="1"/>
</dbReference>
<comment type="caution">
    <text evidence="5">The sequence shown here is derived from an EMBL/GenBank/DDBJ whole genome shotgun (WGS) entry which is preliminary data.</text>
</comment>
<evidence type="ECO:0000313" key="5">
    <source>
        <dbReference type="EMBL" id="RCK59525.1"/>
    </source>
</evidence>
<evidence type="ECO:0000256" key="3">
    <source>
        <dbReference type="ARBA" id="ARBA00023002"/>
    </source>
</evidence>
<dbReference type="Gene3D" id="3.40.50.720">
    <property type="entry name" value="NAD(P)-binding Rossmann-like Domain"/>
    <property type="match status" value="1"/>
</dbReference>
<dbReference type="PRINTS" id="PR00081">
    <property type="entry name" value="GDHRDH"/>
</dbReference>
<evidence type="ECO:0000313" key="6">
    <source>
        <dbReference type="Proteomes" id="UP000253472"/>
    </source>
</evidence>
<dbReference type="InterPro" id="IPR020904">
    <property type="entry name" value="Sc_DH/Rdtase_CS"/>
</dbReference>
<dbReference type="SUPFAM" id="SSF51735">
    <property type="entry name" value="NAD(P)-binding Rossmann-fold domains"/>
    <property type="match status" value="1"/>
</dbReference>
<evidence type="ECO:0000256" key="2">
    <source>
        <dbReference type="ARBA" id="ARBA00022857"/>
    </source>
</evidence>
<protein>
    <submittedName>
        <fullName evidence="5">NADP-dependent 3-hydroxy acid dehydrogenase</fullName>
    </submittedName>
</protein>
<name>A0A367Y0W5_9ASCO</name>
<dbReference type="OrthoDB" id="6251714at2759"/>
<evidence type="ECO:0000256" key="4">
    <source>
        <dbReference type="RuleBase" id="RU000363"/>
    </source>
</evidence>
<proteinExistence type="inferred from homology"/>